<gene>
    <name evidence="2" type="ORF">GGR46_002828</name>
</gene>
<dbReference type="Proteomes" id="UP000557392">
    <property type="component" value="Unassembled WGS sequence"/>
</dbReference>
<reference evidence="2 3" key="1">
    <citation type="submission" date="2020-08" db="EMBL/GenBank/DDBJ databases">
        <title>Genomic Encyclopedia of Type Strains, Phase IV (KMG-IV): sequencing the most valuable type-strain genomes for metagenomic binning, comparative biology and taxonomic classification.</title>
        <authorList>
            <person name="Goeker M."/>
        </authorList>
    </citation>
    <scope>NUCLEOTIDE SEQUENCE [LARGE SCALE GENOMIC DNA]</scope>
    <source>
        <strain evidence="2 3">DSM 101806</strain>
    </source>
</reference>
<dbReference type="InterPro" id="IPR012902">
    <property type="entry name" value="N_methyl_site"/>
</dbReference>
<dbReference type="Pfam" id="PF07963">
    <property type="entry name" value="N_methyl"/>
    <property type="match status" value="1"/>
</dbReference>
<feature type="transmembrane region" description="Helical" evidence="1">
    <location>
        <begin position="12"/>
        <end position="33"/>
    </location>
</feature>
<proteinExistence type="predicted"/>
<dbReference type="NCBIfam" id="TIGR02532">
    <property type="entry name" value="IV_pilin_GFxxxE"/>
    <property type="match status" value="1"/>
</dbReference>
<dbReference type="AlphaFoldDB" id="A0A7W6NY60"/>
<keyword evidence="1" id="KW-0812">Transmembrane</keyword>
<evidence type="ECO:0000313" key="2">
    <source>
        <dbReference type="EMBL" id="MBB4099264.1"/>
    </source>
</evidence>
<organism evidence="2 3">
    <name type="scientific">Sphingomonas kyeonggiensis</name>
    <dbReference type="NCBI Taxonomy" id="1268553"/>
    <lineage>
        <taxon>Bacteria</taxon>
        <taxon>Pseudomonadati</taxon>
        <taxon>Pseudomonadota</taxon>
        <taxon>Alphaproteobacteria</taxon>
        <taxon>Sphingomonadales</taxon>
        <taxon>Sphingomonadaceae</taxon>
        <taxon>Sphingomonas</taxon>
    </lineage>
</organism>
<keyword evidence="1" id="KW-1133">Transmembrane helix</keyword>
<accession>A0A7W6NY60</accession>
<evidence type="ECO:0000256" key="1">
    <source>
        <dbReference type="SAM" id="Phobius"/>
    </source>
</evidence>
<keyword evidence="3" id="KW-1185">Reference proteome</keyword>
<dbReference type="RefSeq" id="WP_183998555.1">
    <property type="nucleotide sequence ID" value="NZ_JACIEH010000002.1"/>
</dbReference>
<sequence length="127" mass="13516">MRGPAPADASEGFSLVETLVALSVIAMMSGLFFDSISANAKLARNVAARREAMLLAQSLLAAATAPSDARDVADSGSSRNLRWRIVRAPRGGGARDGGIPLEEVRVEVVDRETGRRLTSVRTLRLAR</sequence>
<name>A0A7W6NY60_9SPHN</name>
<keyword evidence="1" id="KW-0472">Membrane</keyword>
<comment type="caution">
    <text evidence="2">The sequence shown here is derived from an EMBL/GenBank/DDBJ whole genome shotgun (WGS) entry which is preliminary data.</text>
</comment>
<dbReference type="EMBL" id="JACIEH010000002">
    <property type="protein sequence ID" value="MBB4099264.1"/>
    <property type="molecule type" value="Genomic_DNA"/>
</dbReference>
<evidence type="ECO:0000313" key="3">
    <source>
        <dbReference type="Proteomes" id="UP000557392"/>
    </source>
</evidence>
<protein>
    <submittedName>
        <fullName evidence="2">Prepilin-type N-terminal cleavage/methylation domain-containing protein</fullName>
    </submittedName>
</protein>